<feature type="chain" id="PRO_5024369859" description="Outer membrane protein beta-barrel domain-containing protein" evidence="1">
    <location>
        <begin position="21"/>
        <end position="307"/>
    </location>
</feature>
<feature type="signal peptide" evidence="1">
    <location>
        <begin position="1"/>
        <end position="20"/>
    </location>
</feature>
<evidence type="ECO:0000313" key="4">
    <source>
        <dbReference type="Proteomes" id="UP000324575"/>
    </source>
</evidence>
<feature type="domain" description="Outer membrane protein beta-barrel" evidence="2">
    <location>
        <begin position="20"/>
        <end position="223"/>
    </location>
</feature>
<comment type="caution">
    <text evidence="3">The sequence shown here is derived from an EMBL/GenBank/DDBJ whole genome shotgun (WGS) entry which is preliminary data.</text>
</comment>
<evidence type="ECO:0000256" key="1">
    <source>
        <dbReference type="SAM" id="SignalP"/>
    </source>
</evidence>
<name>A0A5M8P4W9_9BACT</name>
<evidence type="ECO:0000259" key="2">
    <source>
        <dbReference type="Pfam" id="PF13568"/>
    </source>
</evidence>
<dbReference type="AlphaFoldDB" id="A0A5M8P4W9"/>
<keyword evidence="1" id="KW-0732">Signal</keyword>
<reference evidence="3 4" key="1">
    <citation type="submission" date="2019-03" db="EMBL/GenBank/DDBJ databases">
        <title>Single cell metagenomics reveals metabolic interactions within the superorganism composed of flagellate Streblomastix strix and complex community of Bacteroidetes bacteria on its surface.</title>
        <authorList>
            <person name="Treitli S.C."/>
            <person name="Kolisko M."/>
            <person name="Husnik F."/>
            <person name="Keeling P."/>
            <person name="Hampl V."/>
        </authorList>
    </citation>
    <scope>NUCLEOTIDE SEQUENCE [LARGE SCALE GENOMIC DNA]</scope>
    <source>
        <strain evidence="3">St1</strain>
    </source>
</reference>
<proteinExistence type="predicted"/>
<dbReference type="Gene3D" id="2.40.160.20">
    <property type="match status" value="1"/>
</dbReference>
<dbReference type="InterPro" id="IPR025665">
    <property type="entry name" value="Beta-barrel_OMP_2"/>
</dbReference>
<sequence length="307" mass="33418">MKSKKIIIIATLFATLTATAQSKHEFSIQTGGGLSSLNYQPIVGETTPGLGLDAGVGYTYFFNSHWGIGTGAGAKWLTGKYDLPSLTDAFQSHDGTEAFEYRYSLNKYSEKQQALLLTVPLMFHFQSGKFYTALGGKVGLPLSATYKNDLDELRAAGYYAHDDLRLNDPLFMGFGTFNKLSNDADLSLKTAFFASAEVGAKWRLSEKLFLYTGVFVDYGLNNIQKVETAKTLIEYNAAAADAYLPNGILASAVDNQVFVDKITPLSAGIKLILAFGSKPYRKSVQQVIPATSEPTVKTSYSENVAPK</sequence>
<dbReference type="Pfam" id="PF13568">
    <property type="entry name" value="OMP_b-brl_2"/>
    <property type="match status" value="1"/>
</dbReference>
<protein>
    <recommendedName>
        <fullName evidence="2">Outer membrane protein beta-barrel domain-containing protein</fullName>
    </recommendedName>
</protein>
<organism evidence="3 4">
    <name type="scientific">Candidatus Ordinivivax streblomastigis</name>
    <dbReference type="NCBI Taxonomy" id="2540710"/>
    <lineage>
        <taxon>Bacteria</taxon>
        <taxon>Pseudomonadati</taxon>
        <taxon>Bacteroidota</taxon>
        <taxon>Bacteroidia</taxon>
        <taxon>Bacteroidales</taxon>
        <taxon>Candidatus Ordinivivax</taxon>
    </lineage>
</organism>
<gene>
    <name evidence="3" type="ORF">EZS26_000002</name>
</gene>
<dbReference type="EMBL" id="SNRX01000001">
    <property type="protein sequence ID" value="KAA6303451.1"/>
    <property type="molecule type" value="Genomic_DNA"/>
</dbReference>
<dbReference type="Proteomes" id="UP000324575">
    <property type="component" value="Unassembled WGS sequence"/>
</dbReference>
<evidence type="ECO:0000313" key="3">
    <source>
        <dbReference type="EMBL" id="KAA6303451.1"/>
    </source>
</evidence>
<accession>A0A5M8P4W9</accession>